<keyword evidence="2" id="KW-1133">Transmembrane helix</keyword>
<dbReference type="Proteomes" id="UP000711996">
    <property type="component" value="Unassembled WGS sequence"/>
</dbReference>
<evidence type="ECO:0000313" key="4">
    <source>
        <dbReference type="EMBL" id="KAF4865383.1"/>
    </source>
</evidence>
<keyword evidence="3" id="KW-0732">Signal</keyword>
<evidence type="ECO:0000313" key="5">
    <source>
        <dbReference type="Proteomes" id="UP000711996"/>
    </source>
</evidence>
<feature type="chain" id="PRO_5040507880" evidence="3">
    <location>
        <begin position="27"/>
        <end position="426"/>
    </location>
</feature>
<evidence type="ECO:0000256" key="1">
    <source>
        <dbReference type="SAM" id="MobiDB-lite"/>
    </source>
</evidence>
<evidence type="ECO:0000256" key="2">
    <source>
        <dbReference type="SAM" id="Phobius"/>
    </source>
</evidence>
<feature type="compositionally biased region" description="Pro residues" evidence="1">
    <location>
        <begin position="284"/>
        <end position="299"/>
    </location>
</feature>
<evidence type="ECO:0000256" key="3">
    <source>
        <dbReference type="SAM" id="SignalP"/>
    </source>
</evidence>
<comment type="caution">
    <text evidence="4">The sequence shown here is derived from an EMBL/GenBank/DDBJ whole genome shotgun (WGS) entry which is preliminary data.</text>
</comment>
<dbReference type="AlphaFoldDB" id="A0A9P5F419"/>
<keyword evidence="2" id="KW-0472">Membrane</keyword>
<keyword evidence="2" id="KW-0812">Transmembrane</keyword>
<dbReference type="OrthoDB" id="4850914at2759"/>
<feature type="compositionally biased region" description="Low complexity" evidence="1">
    <location>
        <begin position="316"/>
        <end position="327"/>
    </location>
</feature>
<sequence length="426" mass="46426">MKPSFILPVAALAGSAFSAAVPQSQGLVPVLVPDFSDAAFTPADREDAYADAEDADKAYSAPGTYLDGEEAAYLASVDLDTEGAAAWASVHADLRAALIANTHVTNFTAADADPHPVTLKWAGAHVENTNKNKTAELEKSRKVALGVGALILFLFNPVLGVLGLVAGLAKNGTQPTGGRPKIPDFHVGLNADGVCRYFQGAAWKAQELRRPVEQFSPEYVPWLVENKGPYIYVLDGLREIEWTFWTLSRALEYASSFTEEEQFKIARCATLFAGSNLQLTTVPRLPPTGPRPVVPPRPLPTASTNTTVRPAPVPQTTSLSPSPTPTILPRDNEAKAINAPRHTRLFGFRSLLRLLEEKAPISKYQTYANVRIIRVLENLGWSLDSVLTSVDRKLTSPAVEVYLIRSDYHDMYEQFGRTVGAFERNL</sequence>
<feature type="signal peptide" evidence="3">
    <location>
        <begin position="1"/>
        <end position="26"/>
    </location>
</feature>
<feature type="region of interest" description="Disordered" evidence="1">
    <location>
        <begin position="283"/>
        <end position="327"/>
    </location>
</feature>
<name>A0A9P5F419_COLSI</name>
<protein>
    <submittedName>
        <fullName evidence="4">Uncharacterized protein</fullName>
    </submittedName>
</protein>
<dbReference type="EMBL" id="QPMT01000003">
    <property type="protein sequence ID" value="KAF4865383.1"/>
    <property type="molecule type" value="Genomic_DNA"/>
</dbReference>
<keyword evidence="5" id="KW-1185">Reference proteome</keyword>
<proteinExistence type="predicted"/>
<accession>A0A9P5F419</accession>
<organism evidence="4 5">
    <name type="scientific">Colletotrichum siamense</name>
    <name type="common">Anthracnose fungus</name>
    <dbReference type="NCBI Taxonomy" id="690259"/>
    <lineage>
        <taxon>Eukaryota</taxon>
        <taxon>Fungi</taxon>
        <taxon>Dikarya</taxon>
        <taxon>Ascomycota</taxon>
        <taxon>Pezizomycotina</taxon>
        <taxon>Sordariomycetes</taxon>
        <taxon>Hypocreomycetidae</taxon>
        <taxon>Glomerellales</taxon>
        <taxon>Glomerellaceae</taxon>
        <taxon>Colletotrichum</taxon>
        <taxon>Colletotrichum gloeosporioides species complex</taxon>
    </lineage>
</organism>
<feature type="transmembrane region" description="Helical" evidence="2">
    <location>
        <begin position="143"/>
        <end position="169"/>
    </location>
</feature>
<reference evidence="4" key="1">
    <citation type="submission" date="2019-06" db="EMBL/GenBank/DDBJ databases">
        <authorList>
            <person name="Gan P."/>
            <person name="Shirasu K."/>
        </authorList>
    </citation>
    <scope>NUCLEOTIDE SEQUENCE [LARGE SCALE GENOMIC DNA]</scope>
    <source>
        <strain evidence="4">CAD2</strain>
    </source>
</reference>
<gene>
    <name evidence="4" type="ORF">CGCSCA2_v001672</name>
</gene>